<evidence type="ECO:0000313" key="8">
    <source>
        <dbReference type="Proteomes" id="UP000287144"/>
    </source>
</evidence>
<sequence length="554" mass="60617">MESPDPISDLSLDCPFNGTFYICKDSPTRFIGCCTLNPCGARKGLCPDEHLEPATYDARYRIPPQDCVNDNFAVSWYTCPKTNPPFLGCCAVDPCSRGGCPDRELRAAKLSDKKSDADLFVGGKSPGSDSKGNPSTKLSITTATLTASYISTKTINAGIDTTSGSESPPSHPASGKKGLSRGAIAGLIVGIGTILFILGMIIAYFYWRRKYGRVNTARNNRSSSRRSTSPTTTFPPQKRPISALRPMYATRDGQCRINGMEGPSWIPFGQNPRQEIHTMVSLGEQYHQQEGRERWTQQPQPPYPTSDDDDDDQNGSHQGTVTRPDHREYKPWVPIVESPGSTETPPPAEFLSTTGNRPSVELPRNTERPHSAGHPSTSAPIFKLPANTEARLSTGPPSGPVNNSWLPLVKPPANIETLLPTNPPPSTPVVKSSSPRVELPANTEVPLSTNPPNTPGHRLSDDTIYHKPEPESLVFPPRPPPVVRPNSTPLSDIPEERPVEHFDSNNTAATRSDGQLNHGQSRSADELRRVARSRGRSWPGEDYTRHAYPRPPRM</sequence>
<evidence type="ECO:0000256" key="1">
    <source>
        <dbReference type="ARBA" id="ARBA00004167"/>
    </source>
</evidence>
<feature type="compositionally biased region" description="Polar residues" evidence="5">
    <location>
        <begin position="504"/>
        <end position="522"/>
    </location>
</feature>
<name>A0A428UIX7_9HYPO</name>
<dbReference type="PANTHER" id="PTHR15549">
    <property type="entry name" value="PAIRED IMMUNOGLOBULIN-LIKE TYPE 2 RECEPTOR"/>
    <property type="match status" value="1"/>
</dbReference>
<proteinExistence type="predicted"/>
<evidence type="ECO:0000256" key="3">
    <source>
        <dbReference type="ARBA" id="ARBA00022989"/>
    </source>
</evidence>
<evidence type="ECO:0000256" key="4">
    <source>
        <dbReference type="ARBA" id="ARBA00023136"/>
    </source>
</evidence>
<evidence type="ECO:0000313" key="7">
    <source>
        <dbReference type="EMBL" id="RSM14239.1"/>
    </source>
</evidence>
<feature type="compositionally biased region" description="Low complexity" evidence="5">
    <location>
        <begin position="217"/>
        <end position="232"/>
    </location>
</feature>
<keyword evidence="8" id="KW-1185">Reference proteome</keyword>
<dbReference type="PANTHER" id="PTHR15549:SF26">
    <property type="entry name" value="AXIAL BUDDING PATTERN PROTEIN 2-RELATED"/>
    <property type="match status" value="1"/>
</dbReference>
<dbReference type="Proteomes" id="UP000287144">
    <property type="component" value="Unassembled WGS sequence"/>
</dbReference>
<reference evidence="7 8" key="1">
    <citation type="submission" date="2017-06" db="EMBL/GenBank/DDBJ databases">
        <title>Comparative genomic analysis of Ambrosia Fusariam Clade fungi.</title>
        <authorList>
            <person name="Stajich J.E."/>
            <person name="Carrillo J."/>
            <person name="Kijimoto T."/>
            <person name="Eskalen A."/>
            <person name="O'Donnell K."/>
            <person name="Kasson M."/>
        </authorList>
    </citation>
    <scope>NUCLEOTIDE SEQUENCE [LARGE SCALE GENOMIC DNA]</scope>
    <source>
        <strain evidence="7 8">NRRL62579</strain>
    </source>
</reference>
<feature type="region of interest" description="Disordered" evidence="5">
    <location>
        <begin position="217"/>
        <end position="245"/>
    </location>
</feature>
<dbReference type="EMBL" id="NKCK01000007">
    <property type="protein sequence ID" value="RSM14239.1"/>
    <property type="molecule type" value="Genomic_DNA"/>
</dbReference>
<evidence type="ECO:0000256" key="6">
    <source>
        <dbReference type="SAM" id="Phobius"/>
    </source>
</evidence>
<gene>
    <name evidence="7" type="ORF">CEP52_001478</name>
</gene>
<dbReference type="AlphaFoldDB" id="A0A428UIX7"/>
<dbReference type="STRING" id="1325735.A0A428UIX7"/>
<feature type="region of interest" description="Disordered" evidence="5">
    <location>
        <begin position="416"/>
        <end position="554"/>
    </location>
</feature>
<comment type="caution">
    <text evidence="7">The sequence shown here is derived from an EMBL/GenBank/DDBJ whole genome shotgun (WGS) entry which is preliminary data.</text>
</comment>
<comment type="subcellular location">
    <subcellularLocation>
        <location evidence="1">Membrane</location>
        <topology evidence="1">Single-pass membrane protein</topology>
    </subcellularLocation>
</comment>
<keyword evidence="3 6" id="KW-1133">Transmembrane helix</keyword>
<feature type="compositionally biased region" description="Basic and acidic residues" evidence="5">
    <location>
        <begin position="458"/>
        <end position="470"/>
    </location>
</feature>
<evidence type="ECO:0000256" key="2">
    <source>
        <dbReference type="ARBA" id="ARBA00022692"/>
    </source>
</evidence>
<feature type="compositionally biased region" description="Basic and acidic residues" evidence="5">
    <location>
        <begin position="494"/>
        <end position="503"/>
    </location>
</feature>
<dbReference type="InterPro" id="IPR051694">
    <property type="entry name" value="Immunoregulatory_rcpt-like"/>
</dbReference>
<keyword evidence="2 6" id="KW-0812">Transmembrane</keyword>
<dbReference type="GO" id="GO:0016020">
    <property type="term" value="C:membrane"/>
    <property type="evidence" value="ECO:0007669"/>
    <property type="project" value="UniProtKB-SubCell"/>
</dbReference>
<protein>
    <submittedName>
        <fullName evidence="7">Uncharacterized protein</fullName>
    </submittedName>
</protein>
<feature type="region of interest" description="Disordered" evidence="5">
    <location>
        <begin position="285"/>
        <end position="381"/>
    </location>
</feature>
<dbReference type="GO" id="GO:0071944">
    <property type="term" value="C:cell periphery"/>
    <property type="evidence" value="ECO:0007669"/>
    <property type="project" value="UniProtKB-ARBA"/>
</dbReference>
<evidence type="ECO:0000256" key="5">
    <source>
        <dbReference type="SAM" id="MobiDB-lite"/>
    </source>
</evidence>
<keyword evidence="4 6" id="KW-0472">Membrane</keyword>
<organism evidence="7 8">
    <name type="scientific">Fusarium oligoseptatum</name>
    <dbReference type="NCBI Taxonomy" id="2604345"/>
    <lineage>
        <taxon>Eukaryota</taxon>
        <taxon>Fungi</taxon>
        <taxon>Dikarya</taxon>
        <taxon>Ascomycota</taxon>
        <taxon>Pezizomycotina</taxon>
        <taxon>Sordariomycetes</taxon>
        <taxon>Hypocreomycetidae</taxon>
        <taxon>Hypocreales</taxon>
        <taxon>Nectriaceae</taxon>
        <taxon>Fusarium</taxon>
        <taxon>Fusarium solani species complex</taxon>
    </lineage>
</organism>
<accession>A0A428UIX7</accession>
<feature type="transmembrane region" description="Helical" evidence="6">
    <location>
        <begin position="184"/>
        <end position="207"/>
    </location>
</feature>